<evidence type="ECO:0000313" key="12">
    <source>
        <dbReference type="EMBL" id="TIH36925.1"/>
    </source>
</evidence>
<feature type="transmembrane region" description="Helical" evidence="10">
    <location>
        <begin position="422"/>
        <end position="445"/>
    </location>
</feature>
<keyword evidence="7" id="KW-0406">Ion transport</keyword>
<comment type="caution">
    <text evidence="12">The sequence shown here is derived from an EMBL/GenBank/DDBJ whole genome shotgun (WGS) entry which is preliminary data.</text>
</comment>
<dbReference type="Gene3D" id="6.10.140.1330">
    <property type="match status" value="1"/>
</dbReference>
<dbReference type="PANTHER" id="PTHR10110">
    <property type="entry name" value="SODIUM/HYDROGEN EXCHANGER"/>
    <property type="match status" value="1"/>
</dbReference>
<dbReference type="GO" id="GO:0015385">
    <property type="term" value="F:sodium:proton antiporter activity"/>
    <property type="evidence" value="ECO:0007669"/>
    <property type="project" value="InterPro"/>
</dbReference>
<dbReference type="InterPro" id="IPR006153">
    <property type="entry name" value="Cation/H_exchanger_TM"/>
</dbReference>
<evidence type="ECO:0000256" key="10">
    <source>
        <dbReference type="SAM" id="Phobius"/>
    </source>
</evidence>
<dbReference type="PANTHER" id="PTHR10110:SF86">
    <property type="entry name" value="SODIUM_HYDROGEN EXCHANGER 7"/>
    <property type="match status" value="1"/>
</dbReference>
<dbReference type="OrthoDB" id="57886at2"/>
<name>A0A4T2BYK6_9MICO</name>
<dbReference type="Proteomes" id="UP000306192">
    <property type="component" value="Unassembled WGS sequence"/>
</dbReference>
<protein>
    <submittedName>
        <fullName evidence="12">Sodium:proton antiporter</fullName>
    </submittedName>
</protein>
<feature type="transmembrane region" description="Helical" evidence="10">
    <location>
        <begin position="86"/>
        <end position="105"/>
    </location>
</feature>
<sequence>MELGIYAVVGVAVIVGVAAFAQRLGVAAPIILVVVGVGLSYLPGVPEIEIPHEYVLDGLLPPILYAAAIAVPVVDFRRNLGTITSLSVVLVLITAFGTGFLLYTLLPDLNLAAAIALGAIISPPDAVAATSVGRRLGLPPRLLTVLEGEGLVNDATALVLLRSASAAAVGALASPWAGVADFFYAVVVAIVIGLAVGFVTVFVRSKLNDPVLDTAISFVVPFAAFAPAEALGASGVLAVVVAGLYTGHAAPSHFSAQSRISDRINWRTVQFFLENGVFLLIGLEIRTLIENVNEHPSAIGVWESVSIGLIATVALIVLRFVWSGPLVLGLQRRAQHAEKKTLNRRLALDYVRTLPVTGPRQARRRRFAERTYARQRADLQQLRREGVDWRGGVVLGWSGMRGVVTLAAAQSLPEETPYRDQLILIAFTVAVATLVVQGGTLPWLIRLVGIQGIDVADDRRELARLIDEISGQGLTVLDDPAAALGETTPVDPDVIERVRQSSFLRTESAWERSKELTGTTDDTPHQVYRELRLAVVAAERQALLDIRSRGDYASRILAEAQAMLDLEETRLRPRGGGH</sequence>
<keyword evidence="8 10" id="KW-0472">Membrane</keyword>
<keyword evidence="4 10" id="KW-0812">Transmembrane</keyword>
<feature type="transmembrane region" description="Helical" evidence="10">
    <location>
        <begin position="6"/>
        <end position="21"/>
    </location>
</feature>
<keyword evidence="2" id="KW-0813">Transport</keyword>
<dbReference type="Pfam" id="PF00999">
    <property type="entry name" value="Na_H_Exchanger"/>
    <property type="match status" value="1"/>
</dbReference>
<dbReference type="AlphaFoldDB" id="A0A4T2BYK6"/>
<dbReference type="RefSeq" id="WP_136642021.1">
    <property type="nucleotide sequence ID" value="NZ_QYRT01000014.1"/>
</dbReference>
<dbReference type="GO" id="GO:0005886">
    <property type="term" value="C:plasma membrane"/>
    <property type="evidence" value="ECO:0007669"/>
    <property type="project" value="UniProtKB-SubCell"/>
</dbReference>
<keyword evidence="3" id="KW-1003">Cell membrane</keyword>
<gene>
    <name evidence="12" type="ORF">D4765_09315</name>
</gene>
<keyword evidence="9" id="KW-0739">Sodium transport</keyword>
<evidence type="ECO:0000256" key="9">
    <source>
        <dbReference type="ARBA" id="ARBA00023201"/>
    </source>
</evidence>
<proteinExistence type="predicted"/>
<evidence type="ECO:0000259" key="11">
    <source>
        <dbReference type="Pfam" id="PF00999"/>
    </source>
</evidence>
<feature type="domain" description="Cation/H+ exchanger transmembrane" evidence="11">
    <location>
        <begin position="12"/>
        <end position="445"/>
    </location>
</feature>
<organism evidence="12 13">
    <name type="scientific">Subtercola vilae</name>
    <dbReference type="NCBI Taxonomy" id="2056433"/>
    <lineage>
        <taxon>Bacteria</taxon>
        <taxon>Bacillati</taxon>
        <taxon>Actinomycetota</taxon>
        <taxon>Actinomycetes</taxon>
        <taxon>Micrococcales</taxon>
        <taxon>Microbacteriaceae</taxon>
        <taxon>Subtercola</taxon>
    </lineage>
</organism>
<dbReference type="GO" id="GO:0051453">
    <property type="term" value="P:regulation of intracellular pH"/>
    <property type="evidence" value="ECO:0007669"/>
    <property type="project" value="TreeGrafter"/>
</dbReference>
<feature type="transmembrane region" description="Helical" evidence="10">
    <location>
        <begin position="182"/>
        <end position="203"/>
    </location>
</feature>
<evidence type="ECO:0000256" key="4">
    <source>
        <dbReference type="ARBA" id="ARBA00022692"/>
    </source>
</evidence>
<evidence type="ECO:0000256" key="3">
    <source>
        <dbReference type="ARBA" id="ARBA00022475"/>
    </source>
</evidence>
<comment type="subcellular location">
    <subcellularLocation>
        <location evidence="1">Cell membrane</location>
        <topology evidence="1">Multi-pass membrane protein</topology>
    </subcellularLocation>
</comment>
<evidence type="ECO:0000313" key="13">
    <source>
        <dbReference type="Proteomes" id="UP000306192"/>
    </source>
</evidence>
<evidence type="ECO:0000256" key="1">
    <source>
        <dbReference type="ARBA" id="ARBA00004651"/>
    </source>
</evidence>
<feature type="transmembrane region" description="Helical" evidence="10">
    <location>
        <begin position="309"/>
        <end position="330"/>
    </location>
</feature>
<dbReference type="GO" id="GO:0098719">
    <property type="term" value="P:sodium ion import across plasma membrane"/>
    <property type="evidence" value="ECO:0007669"/>
    <property type="project" value="TreeGrafter"/>
</dbReference>
<evidence type="ECO:0000256" key="6">
    <source>
        <dbReference type="ARBA" id="ARBA00023053"/>
    </source>
</evidence>
<reference evidence="12 13" key="1">
    <citation type="journal article" date="2019" name="Microorganisms">
        <title>Systematic Affiliation and Genome Analysis of Subtercola vilae DB165(T) with Particular Emphasis on Cold Adaptation of an Isolate from a High-Altitude Cold Volcano Lake.</title>
        <authorList>
            <person name="Villalobos A.S."/>
            <person name="Wiese J."/>
            <person name="Imhoff J.F."/>
            <person name="Dorador C."/>
            <person name="Keller A."/>
            <person name="Hentschel U."/>
        </authorList>
    </citation>
    <scope>NUCLEOTIDE SEQUENCE [LARGE SCALE GENOMIC DNA]</scope>
    <source>
        <strain evidence="12 13">DB165</strain>
    </source>
</reference>
<feature type="transmembrane region" description="Helical" evidence="10">
    <location>
        <begin position="26"/>
        <end position="42"/>
    </location>
</feature>
<keyword evidence="6" id="KW-0915">Sodium</keyword>
<evidence type="ECO:0000256" key="2">
    <source>
        <dbReference type="ARBA" id="ARBA00022448"/>
    </source>
</evidence>
<evidence type="ECO:0000256" key="8">
    <source>
        <dbReference type="ARBA" id="ARBA00023136"/>
    </source>
</evidence>
<evidence type="ECO:0000256" key="7">
    <source>
        <dbReference type="ARBA" id="ARBA00023065"/>
    </source>
</evidence>
<keyword evidence="13" id="KW-1185">Reference proteome</keyword>
<feature type="transmembrane region" description="Helical" evidence="10">
    <location>
        <begin position="54"/>
        <end position="74"/>
    </location>
</feature>
<dbReference type="GO" id="GO:0015386">
    <property type="term" value="F:potassium:proton antiporter activity"/>
    <property type="evidence" value="ECO:0007669"/>
    <property type="project" value="TreeGrafter"/>
</dbReference>
<accession>A0A4T2BYK6</accession>
<keyword evidence="5 10" id="KW-1133">Transmembrane helix</keyword>
<evidence type="ECO:0000256" key="5">
    <source>
        <dbReference type="ARBA" id="ARBA00022989"/>
    </source>
</evidence>
<dbReference type="EMBL" id="QYRT01000014">
    <property type="protein sequence ID" value="TIH36925.1"/>
    <property type="molecule type" value="Genomic_DNA"/>
</dbReference>
<dbReference type="InterPro" id="IPR018422">
    <property type="entry name" value="Cation/H_exchanger_CPA1"/>
</dbReference>